<feature type="compositionally biased region" description="Polar residues" evidence="1">
    <location>
        <begin position="64"/>
        <end position="82"/>
    </location>
</feature>
<keyword evidence="2" id="KW-0472">Membrane</keyword>
<sequence>MCSVWQRTVPSPPCVASTQAVVHCATLYSNTLPCMCAHFTGVGACMSGSLTTRTDDISFKKKSNNQLSSEKTEAQQSREQLNKVTTRKRARKLVAEKIMSCQSTPAHCESSGSQGREVLRCVSASDTRVASVASLGYILCVALFTLSFALLHSGDTLLLCTSKSNGFLFCEFHSENWSDR</sequence>
<keyword evidence="2" id="KW-1133">Transmembrane helix</keyword>
<feature type="region of interest" description="Disordered" evidence="1">
    <location>
        <begin position="61"/>
        <end position="82"/>
    </location>
</feature>
<dbReference type="EMBL" id="JAWDGP010003130">
    <property type="protein sequence ID" value="KAK3777132.1"/>
    <property type="molecule type" value="Genomic_DNA"/>
</dbReference>
<keyword evidence="2" id="KW-0812">Transmembrane</keyword>
<evidence type="ECO:0000256" key="2">
    <source>
        <dbReference type="SAM" id="Phobius"/>
    </source>
</evidence>
<gene>
    <name evidence="3" type="ORF">RRG08_043971</name>
</gene>
<evidence type="ECO:0000313" key="3">
    <source>
        <dbReference type="EMBL" id="KAK3777132.1"/>
    </source>
</evidence>
<dbReference type="AlphaFoldDB" id="A0AAE0ZYT5"/>
<evidence type="ECO:0000313" key="4">
    <source>
        <dbReference type="Proteomes" id="UP001283361"/>
    </source>
</evidence>
<dbReference type="Proteomes" id="UP001283361">
    <property type="component" value="Unassembled WGS sequence"/>
</dbReference>
<proteinExistence type="predicted"/>
<comment type="caution">
    <text evidence="3">The sequence shown here is derived from an EMBL/GenBank/DDBJ whole genome shotgun (WGS) entry which is preliminary data.</text>
</comment>
<organism evidence="3 4">
    <name type="scientific">Elysia crispata</name>
    <name type="common">lettuce slug</name>
    <dbReference type="NCBI Taxonomy" id="231223"/>
    <lineage>
        <taxon>Eukaryota</taxon>
        <taxon>Metazoa</taxon>
        <taxon>Spiralia</taxon>
        <taxon>Lophotrochozoa</taxon>
        <taxon>Mollusca</taxon>
        <taxon>Gastropoda</taxon>
        <taxon>Heterobranchia</taxon>
        <taxon>Euthyneura</taxon>
        <taxon>Panpulmonata</taxon>
        <taxon>Sacoglossa</taxon>
        <taxon>Placobranchoidea</taxon>
        <taxon>Plakobranchidae</taxon>
        <taxon>Elysia</taxon>
    </lineage>
</organism>
<evidence type="ECO:0000256" key="1">
    <source>
        <dbReference type="SAM" id="MobiDB-lite"/>
    </source>
</evidence>
<reference evidence="3" key="1">
    <citation type="journal article" date="2023" name="G3 (Bethesda)">
        <title>A reference genome for the long-term kleptoplast-retaining sea slug Elysia crispata morphotype clarki.</title>
        <authorList>
            <person name="Eastman K.E."/>
            <person name="Pendleton A.L."/>
            <person name="Shaikh M.A."/>
            <person name="Suttiyut T."/>
            <person name="Ogas R."/>
            <person name="Tomko P."/>
            <person name="Gavelis G."/>
            <person name="Widhalm J.R."/>
            <person name="Wisecaver J.H."/>
        </authorList>
    </citation>
    <scope>NUCLEOTIDE SEQUENCE</scope>
    <source>
        <strain evidence="3">ECLA1</strain>
    </source>
</reference>
<accession>A0AAE0ZYT5</accession>
<name>A0AAE0ZYT5_9GAST</name>
<feature type="transmembrane region" description="Helical" evidence="2">
    <location>
        <begin position="129"/>
        <end position="151"/>
    </location>
</feature>
<keyword evidence="4" id="KW-1185">Reference proteome</keyword>
<protein>
    <submittedName>
        <fullName evidence="3">Uncharacterized protein</fullName>
    </submittedName>
</protein>